<name>K0K748_SACES</name>
<proteinExistence type="predicted"/>
<dbReference type="KEGG" id="sesp:BN6_51570"/>
<dbReference type="eggNOG" id="ENOG50336YM">
    <property type="taxonomic scope" value="Bacteria"/>
</dbReference>
<organism evidence="1 2">
    <name type="scientific">Saccharothrix espanaensis (strain ATCC 51144 / DSM 44229 / JCM 9112 / NBRC 15066 / NRRL 15764)</name>
    <dbReference type="NCBI Taxonomy" id="1179773"/>
    <lineage>
        <taxon>Bacteria</taxon>
        <taxon>Bacillati</taxon>
        <taxon>Actinomycetota</taxon>
        <taxon>Actinomycetes</taxon>
        <taxon>Pseudonocardiales</taxon>
        <taxon>Pseudonocardiaceae</taxon>
        <taxon>Saccharothrix</taxon>
    </lineage>
</organism>
<sequence>MQWKAMTPVEVWEIVDFWAGVPWPVTRAEAHLLAIDRFGWEVEVENGREYLVNSVAGLTPPDVSTVDAETLMSLDFWIADMIREESAQSRALLGDLFTLTVREGVSRHGRPSLERVRSGTDATWSLAGNCQVTVSLATKSTRVEFHTPQLVEFDLKEDR</sequence>
<dbReference type="EMBL" id="HE804045">
    <property type="protein sequence ID" value="CCH32423.1"/>
    <property type="molecule type" value="Genomic_DNA"/>
</dbReference>
<dbReference type="AlphaFoldDB" id="K0K748"/>
<dbReference type="Pfam" id="PF19818">
    <property type="entry name" value="DUF6301"/>
    <property type="match status" value="1"/>
</dbReference>
<dbReference type="Proteomes" id="UP000006281">
    <property type="component" value="Chromosome"/>
</dbReference>
<dbReference type="BioCyc" id="SESP1179773:BN6_RS24950-MONOMER"/>
<dbReference type="STRING" id="1179773.BN6_51570"/>
<protein>
    <submittedName>
        <fullName evidence="1">Uncharacterized protein</fullName>
    </submittedName>
</protein>
<dbReference type="RefSeq" id="WP_015102535.1">
    <property type="nucleotide sequence ID" value="NC_019673.1"/>
</dbReference>
<evidence type="ECO:0000313" key="2">
    <source>
        <dbReference type="Proteomes" id="UP000006281"/>
    </source>
</evidence>
<dbReference type="OrthoDB" id="5068970at2"/>
<dbReference type="HOGENOM" id="CLU_1738396_0_0_11"/>
<accession>K0K748</accession>
<keyword evidence="2" id="KW-1185">Reference proteome</keyword>
<dbReference type="InterPro" id="IPR046268">
    <property type="entry name" value="DUF6301"/>
</dbReference>
<evidence type="ECO:0000313" key="1">
    <source>
        <dbReference type="EMBL" id="CCH32423.1"/>
    </source>
</evidence>
<dbReference type="PATRIC" id="fig|1179773.3.peg.5184"/>
<reference evidence="1 2" key="1">
    <citation type="journal article" date="2012" name="BMC Genomics">
        <title>Complete genome sequence of Saccharothrix espanaensis DSM 44229T and comparison to the other completely sequenced Pseudonocardiaceae.</title>
        <authorList>
            <person name="Strobel T."/>
            <person name="Al-Dilaimi A."/>
            <person name="Blom J."/>
            <person name="Gessner A."/>
            <person name="Kalinowski J."/>
            <person name="Luzhetska M."/>
            <person name="Puhler A."/>
            <person name="Szczepanowski R."/>
            <person name="Bechthold A."/>
            <person name="Ruckert C."/>
        </authorList>
    </citation>
    <scope>NUCLEOTIDE SEQUENCE [LARGE SCALE GENOMIC DNA]</scope>
    <source>
        <strain evidence="2">ATCC 51144 / DSM 44229 / JCM 9112 / NBRC 15066 / NRRL 15764</strain>
    </source>
</reference>
<gene>
    <name evidence="1" type="ordered locus">BN6_51570</name>
</gene>